<dbReference type="PANTHER" id="PTHR33175">
    <property type="entry name" value="DNA-BINDING PROTEIN HU"/>
    <property type="match status" value="1"/>
</dbReference>
<sequence length="95" mass="9921">MLTKAEFVAALKDSLPDVFETKVSAEKAYDTFCKIMADGVANGQGVRLPGVGALTVTERAARTGRNPQTGQTITIPARKAVKFAAAKALLDGING</sequence>
<dbReference type="GO" id="GO:0030527">
    <property type="term" value="F:structural constituent of chromatin"/>
    <property type="evidence" value="ECO:0007669"/>
    <property type="project" value="InterPro"/>
</dbReference>
<dbReference type="GO" id="GO:0005829">
    <property type="term" value="C:cytosol"/>
    <property type="evidence" value="ECO:0007669"/>
    <property type="project" value="TreeGrafter"/>
</dbReference>
<dbReference type="InterPro" id="IPR010992">
    <property type="entry name" value="IHF-like_DNA-bd_dom_sf"/>
</dbReference>
<evidence type="ECO:0000256" key="2">
    <source>
        <dbReference type="ARBA" id="ARBA00023067"/>
    </source>
</evidence>
<evidence type="ECO:0000313" key="6">
    <source>
        <dbReference type="Proteomes" id="UP000009173"/>
    </source>
</evidence>
<dbReference type="CDD" id="cd00591">
    <property type="entry name" value="HU_IHF"/>
    <property type="match status" value="1"/>
</dbReference>
<dbReference type="PRINTS" id="PR01727">
    <property type="entry name" value="DNABINDINGHU"/>
</dbReference>
<dbReference type="KEGG" id="dvl:Dvul_0200"/>
<keyword evidence="3 5" id="KW-0238">DNA-binding</keyword>
<evidence type="ECO:0000313" key="5">
    <source>
        <dbReference type="EMBL" id="ABM27224.1"/>
    </source>
</evidence>
<dbReference type="SMART" id="SM00411">
    <property type="entry name" value="BHL"/>
    <property type="match status" value="1"/>
</dbReference>
<dbReference type="GO" id="GO:0003677">
    <property type="term" value="F:DNA binding"/>
    <property type="evidence" value="ECO:0007669"/>
    <property type="project" value="UniProtKB-KW"/>
</dbReference>
<dbReference type="Pfam" id="PF00216">
    <property type="entry name" value="Bac_DNA_binding"/>
    <property type="match status" value="1"/>
</dbReference>
<dbReference type="GO" id="GO:0030261">
    <property type="term" value="P:chromosome condensation"/>
    <property type="evidence" value="ECO:0007669"/>
    <property type="project" value="UniProtKB-KW"/>
</dbReference>
<dbReference type="HOGENOM" id="CLU_105066_3_3_7"/>
<protein>
    <submittedName>
        <fullName evidence="5">Histone family protein DNA-binding protein</fullName>
    </submittedName>
</protein>
<gene>
    <name evidence="5" type="ordered locus">Dvul_0200</name>
</gene>
<name>A0A0H3A712_NITV4</name>
<keyword evidence="2" id="KW-0226">DNA condensation</keyword>
<dbReference type="PANTHER" id="PTHR33175:SF3">
    <property type="entry name" value="DNA-BINDING PROTEIN HU-BETA"/>
    <property type="match status" value="1"/>
</dbReference>
<dbReference type="Proteomes" id="UP000009173">
    <property type="component" value="Chromosome"/>
</dbReference>
<reference evidence="6" key="1">
    <citation type="journal article" date="2009" name="Environ. Microbiol.">
        <title>Contribution of mobile genetic elements to Desulfovibrio vulgaris genome plasticity.</title>
        <authorList>
            <person name="Walker C.B."/>
            <person name="Stolyar S."/>
            <person name="Chivian D."/>
            <person name="Pinel N."/>
            <person name="Gabster J.A."/>
            <person name="Dehal P.S."/>
            <person name="He Z."/>
            <person name="Yang Z.K."/>
            <person name="Yen H.C."/>
            <person name="Zhou J."/>
            <person name="Wall J.D."/>
            <person name="Hazen T.C."/>
            <person name="Arkin A.P."/>
            <person name="Stahl D.A."/>
        </authorList>
    </citation>
    <scope>NUCLEOTIDE SEQUENCE [LARGE SCALE GENOMIC DNA]</scope>
    <source>
        <strain evidence="6">DP4</strain>
    </source>
</reference>
<dbReference type="SUPFAM" id="SSF47729">
    <property type="entry name" value="IHF-like DNA-binding proteins"/>
    <property type="match status" value="1"/>
</dbReference>
<evidence type="ECO:0000256" key="4">
    <source>
        <dbReference type="RuleBase" id="RU003939"/>
    </source>
</evidence>
<dbReference type="AlphaFoldDB" id="A0A0H3A712"/>
<proteinExistence type="inferred from homology"/>
<dbReference type="RefSeq" id="WP_010940445.1">
    <property type="nucleotide sequence ID" value="NC_008751.1"/>
</dbReference>
<dbReference type="Gene3D" id="4.10.520.10">
    <property type="entry name" value="IHF-like DNA-binding proteins"/>
    <property type="match status" value="1"/>
</dbReference>
<dbReference type="InterPro" id="IPR000119">
    <property type="entry name" value="Hist_DNA-bd"/>
</dbReference>
<dbReference type="SMR" id="A0A0H3A712"/>
<accession>A0A0H3A712</accession>
<evidence type="ECO:0000256" key="1">
    <source>
        <dbReference type="ARBA" id="ARBA00010529"/>
    </source>
</evidence>
<evidence type="ECO:0000256" key="3">
    <source>
        <dbReference type="ARBA" id="ARBA00023125"/>
    </source>
</evidence>
<organism evidence="5 6">
    <name type="scientific">Nitratidesulfovibrio vulgaris (strain DP4)</name>
    <name type="common">Desulfovibrio vulgaris</name>
    <dbReference type="NCBI Taxonomy" id="391774"/>
    <lineage>
        <taxon>Bacteria</taxon>
        <taxon>Pseudomonadati</taxon>
        <taxon>Thermodesulfobacteriota</taxon>
        <taxon>Desulfovibrionia</taxon>
        <taxon>Desulfovibrionales</taxon>
        <taxon>Desulfovibrionaceae</taxon>
        <taxon>Nitratidesulfovibrio</taxon>
    </lineage>
</organism>
<comment type="similarity">
    <text evidence="1 4">Belongs to the bacterial histone-like protein family.</text>
</comment>
<dbReference type="EMBL" id="CP000527">
    <property type="protein sequence ID" value="ABM27224.1"/>
    <property type="molecule type" value="Genomic_DNA"/>
</dbReference>